<sequence>MLGALVAVVAVVVAAAWCKVDAARDLLIKQRILHREGDKGVDADGKLAYIARAFVDIELLVDADGIVGGGFDDLAVLEGELDVRIGEPVFKRRRVVGDGAVDAGLDGGGVDFAVRNIHAPRALDGGQTLDGEAQVGAGRDKANFVRALHQRLERIHGLVHLGVVECADVKIVILKRFGAHIGQLRHAGGGVA</sequence>
<dbReference type="EMBL" id="VSSQ01003315">
    <property type="protein sequence ID" value="MPM20115.1"/>
    <property type="molecule type" value="Genomic_DNA"/>
</dbReference>
<protein>
    <submittedName>
        <fullName evidence="1">Uncharacterized protein</fullName>
    </submittedName>
</protein>
<gene>
    <name evidence="1" type="ORF">SDC9_66544</name>
</gene>
<accession>A0A644XVB4</accession>
<name>A0A644XVB4_9ZZZZ</name>
<evidence type="ECO:0000313" key="1">
    <source>
        <dbReference type="EMBL" id="MPM20115.1"/>
    </source>
</evidence>
<proteinExistence type="predicted"/>
<dbReference type="AlphaFoldDB" id="A0A644XVB4"/>
<comment type="caution">
    <text evidence="1">The sequence shown here is derived from an EMBL/GenBank/DDBJ whole genome shotgun (WGS) entry which is preliminary data.</text>
</comment>
<organism evidence="1">
    <name type="scientific">bioreactor metagenome</name>
    <dbReference type="NCBI Taxonomy" id="1076179"/>
    <lineage>
        <taxon>unclassified sequences</taxon>
        <taxon>metagenomes</taxon>
        <taxon>ecological metagenomes</taxon>
    </lineage>
</organism>
<reference evidence="1" key="1">
    <citation type="submission" date="2019-08" db="EMBL/GenBank/DDBJ databases">
        <authorList>
            <person name="Kucharzyk K."/>
            <person name="Murdoch R.W."/>
            <person name="Higgins S."/>
            <person name="Loffler F."/>
        </authorList>
    </citation>
    <scope>NUCLEOTIDE SEQUENCE</scope>
</reference>